<proteinExistence type="predicted"/>
<reference evidence="1 2" key="1">
    <citation type="submission" date="2020-08" db="EMBL/GenBank/DDBJ databases">
        <authorList>
            <person name="Koutsovoulos G."/>
            <person name="Danchin GJ E."/>
        </authorList>
    </citation>
    <scope>NUCLEOTIDE SEQUENCE [LARGE SCALE GENOMIC DNA]</scope>
</reference>
<name>A0A6V7UWR3_MELEN</name>
<evidence type="ECO:0000313" key="2">
    <source>
        <dbReference type="Proteomes" id="UP000580250"/>
    </source>
</evidence>
<dbReference type="Proteomes" id="UP000580250">
    <property type="component" value="Unassembled WGS sequence"/>
</dbReference>
<gene>
    <name evidence="1" type="ORF">MENT_LOCUS18345</name>
</gene>
<accession>A0A6V7UWR3</accession>
<evidence type="ECO:0000313" key="1">
    <source>
        <dbReference type="EMBL" id="CAD2167071.1"/>
    </source>
</evidence>
<protein>
    <submittedName>
        <fullName evidence="1">Uncharacterized protein</fullName>
    </submittedName>
</protein>
<comment type="caution">
    <text evidence="1">The sequence shown here is derived from an EMBL/GenBank/DDBJ whole genome shotgun (WGS) entry which is preliminary data.</text>
</comment>
<sequence>MHFSCVEIIRHFSPVEILRNRDFEGIRSIHKVSLSSSHLYTFLTLLLIFFS</sequence>
<dbReference type="EMBL" id="CAJEWN010000123">
    <property type="protein sequence ID" value="CAD2167071.1"/>
    <property type="molecule type" value="Genomic_DNA"/>
</dbReference>
<organism evidence="1 2">
    <name type="scientific">Meloidogyne enterolobii</name>
    <name type="common">Root-knot nematode worm</name>
    <name type="synonym">Meloidogyne mayaguensis</name>
    <dbReference type="NCBI Taxonomy" id="390850"/>
    <lineage>
        <taxon>Eukaryota</taxon>
        <taxon>Metazoa</taxon>
        <taxon>Ecdysozoa</taxon>
        <taxon>Nematoda</taxon>
        <taxon>Chromadorea</taxon>
        <taxon>Rhabditida</taxon>
        <taxon>Tylenchina</taxon>
        <taxon>Tylenchomorpha</taxon>
        <taxon>Tylenchoidea</taxon>
        <taxon>Meloidogynidae</taxon>
        <taxon>Meloidogyninae</taxon>
        <taxon>Meloidogyne</taxon>
    </lineage>
</organism>
<dbReference type="AlphaFoldDB" id="A0A6V7UWR3"/>